<organism evidence="2 3">
    <name type="scientific">Dermatophagoides pteronyssinus</name>
    <name type="common">European house dust mite</name>
    <dbReference type="NCBI Taxonomy" id="6956"/>
    <lineage>
        <taxon>Eukaryota</taxon>
        <taxon>Metazoa</taxon>
        <taxon>Ecdysozoa</taxon>
        <taxon>Arthropoda</taxon>
        <taxon>Chelicerata</taxon>
        <taxon>Arachnida</taxon>
        <taxon>Acari</taxon>
        <taxon>Acariformes</taxon>
        <taxon>Sarcoptiformes</taxon>
        <taxon>Astigmata</taxon>
        <taxon>Psoroptidia</taxon>
        <taxon>Analgoidea</taxon>
        <taxon>Pyroglyphidae</taxon>
        <taxon>Dermatophagoidinae</taxon>
        <taxon>Dermatophagoides</taxon>
    </lineage>
</organism>
<reference evidence="2 3" key="2">
    <citation type="journal article" date="2022" name="Mol. Biol. Evol.">
        <title>Comparative Genomics Reveals Insights into the Divergent Evolution of Astigmatic Mites and Household Pest Adaptations.</title>
        <authorList>
            <person name="Xiong Q."/>
            <person name="Wan A.T."/>
            <person name="Liu X."/>
            <person name="Fung C.S."/>
            <person name="Xiao X."/>
            <person name="Malainual N."/>
            <person name="Hou J."/>
            <person name="Wang L."/>
            <person name="Wang M."/>
            <person name="Yang K.Y."/>
            <person name="Cui Y."/>
            <person name="Leung E.L."/>
            <person name="Nong W."/>
            <person name="Shin S.K."/>
            <person name="Au S.W."/>
            <person name="Jeong K.Y."/>
            <person name="Chew F.T."/>
            <person name="Hui J.H."/>
            <person name="Leung T.F."/>
            <person name="Tungtrongchitr A."/>
            <person name="Zhong N."/>
            <person name="Liu Z."/>
            <person name="Tsui S.K."/>
        </authorList>
    </citation>
    <scope>NUCLEOTIDE SEQUENCE [LARGE SCALE GENOMIC DNA]</scope>
    <source>
        <strain evidence="2">Derp</strain>
    </source>
</reference>
<dbReference type="Proteomes" id="UP000887458">
    <property type="component" value="Unassembled WGS sequence"/>
</dbReference>
<evidence type="ECO:0000313" key="3">
    <source>
        <dbReference type="Proteomes" id="UP000887458"/>
    </source>
</evidence>
<reference evidence="2 3" key="1">
    <citation type="journal article" date="2018" name="J. Allergy Clin. Immunol.">
        <title>High-quality assembly of Dermatophagoides pteronyssinus genome and transcriptome reveals a wide range of novel allergens.</title>
        <authorList>
            <person name="Liu X.Y."/>
            <person name="Yang K.Y."/>
            <person name="Wang M.Q."/>
            <person name="Kwok J.S."/>
            <person name="Zeng X."/>
            <person name="Yang Z."/>
            <person name="Xiao X.J."/>
            <person name="Lau C.P."/>
            <person name="Li Y."/>
            <person name="Huang Z.M."/>
            <person name="Ba J.G."/>
            <person name="Yim A.K."/>
            <person name="Ouyang C.Y."/>
            <person name="Ngai S.M."/>
            <person name="Chan T.F."/>
            <person name="Leung E.L."/>
            <person name="Liu L."/>
            <person name="Liu Z.G."/>
            <person name="Tsui S.K."/>
        </authorList>
    </citation>
    <scope>NUCLEOTIDE SEQUENCE [LARGE SCALE GENOMIC DNA]</scope>
    <source>
        <strain evidence="2">Derp</strain>
    </source>
</reference>
<evidence type="ECO:0000313" key="2">
    <source>
        <dbReference type="EMBL" id="KAH9415693.1"/>
    </source>
</evidence>
<comment type="caution">
    <text evidence="2">The sequence shown here is derived from an EMBL/GenBank/DDBJ whole genome shotgun (WGS) entry which is preliminary data.</text>
</comment>
<evidence type="ECO:0000256" key="1">
    <source>
        <dbReference type="SAM" id="Phobius"/>
    </source>
</evidence>
<sequence length="123" mass="13155">MTNCCPDLDEFGNTIILTFVGVLIILACCVFVVFVDKFEDAESVVVKVVAEDDVEATDTVTGLDGFCVIILTICCCPCPVTPVLGIFPTKCNVPFDDLASDINCDVCIAPPALPFMKICLVPD</sequence>
<protein>
    <submittedName>
        <fullName evidence="2">Uncharacterized protein</fullName>
    </submittedName>
</protein>
<keyword evidence="3" id="KW-1185">Reference proteome</keyword>
<proteinExistence type="predicted"/>
<keyword evidence="1" id="KW-0472">Membrane</keyword>
<name>A0ABQ8IZI1_DERPT</name>
<keyword evidence="1" id="KW-0812">Transmembrane</keyword>
<feature type="transmembrane region" description="Helical" evidence="1">
    <location>
        <begin position="15"/>
        <end position="35"/>
    </location>
</feature>
<dbReference type="EMBL" id="NJHN03000095">
    <property type="protein sequence ID" value="KAH9415693.1"/>
    <property type="molecule type" value="Genomic_DNA"/>
</dbReference>
<accession>A0ABQ8IZI1</accession>
<gene>
    <name evidence="2" type="ORF">DERP_000183</name>
</gene>
<keyword evidence="1" id="KW-1133">Transmembrane helix</keyword>